<comment type="caution">
    <text evidence="1">The sequence shown here is derived from an EMBL/GenBank/DDBJ whole genome shotgun (WGS) entry which is preliminary data.</text>
</comment>
<keyword evidence="2" id="KW-1185">Reference proteome</keyword>
<evidence type="ECO:0000313" key="2">
    <source>
        <dbReference type="Proteomes" id="UP000827872"/>
    </source>
</evidence>
<evidence type="ECO:0000313" key="1">
    <source>
        <dbReference type="EMBL" id="KAH8001378.1"/>
    </source>
</evidence>
<sequence>MPGFPGVRGPRGQKGEPADTDDVQSQVAALENTLQALRAEFDNYKQVVLLQGLTAGQKTFISTHQHDTFTNGKARCAKAGGALACPMDADENAAVLALARRESKFAFLNMNYIPTQNHLVYENGEPVRYTNWKNSEPQKNGSRKDCVAVVPENAEWDNYSCDQRGLIICEF</sequence>
<accession>A0ACB8F805</accession>
<name>A0ACB8F805_9SAUR</name>
<dbReference type="Proteomes" id="UP000827872">
    <property type="component" value="Linkage Group LG08"/>
</dbReference>
<reference evidence="1" key="1">
    <citation type="submission" date="2021-08" db="EMBL/GenBank/DDBJ databases">
        <title>The first chromosome-level gecko genome reveals the dynamic sex chromosomes of Neotropical dwarf geckos (Sphaerodactylidae: Sphaerodactylus).</title>
        <authorList>
            <person name="Pinto B.J."/>
            <person name="Keating S.E."/>
            <person name="Gamble T."/>
        </authorList>
    </citation>
    <scope>NUCLEOTIDE SEQUENCE</scope>
    <source>
        <strain evidence="1">TG3544</strain>
    </source>
</reference>
<organism evidence="1 2">
    <name type="scientific">Sphaerodactylus townsendi</name>
    <dbReference type="NCBI Taxonomy" id="933632"/>
    <lineage>
        <taxon>Eukaryota</taxon>
        <taxon>Metazoa</taxon>
        <taxon>Chordata</taxon>
        <taxon>Craniata</taxon>
        <taxon>Vertebrata</taxon>
        <taxon>Euteleostomi</taxon>
        <taxon>Lepidosauria</taxon>
        <taxon>Squamata</taxon>
        <taxon>Bifurcata</taxon>
        <taxon>Gekkota</taxon>
        <taxon>Sphaerodactylidae</taxon>
        <taxon>Sphaerodactylus</taxon>
    </lineage>
</organism>
<proteinExistence type="predicted"/>
<gene>
    <name evidence="1" type="ORF">K3G42_005264</name>
</gene>
<protein>
    <submittedName>
        <fullName evidence="1">Uncharacterized protein</fullName>
    </submittedName>
</protein>
<dbReference type="EMBL" id="CM037621">
    <property type="protein sequence ID" value="KAH8001378.1"/>
    <property type="molecule type" value="Genomic_DNA"/>
</dbReference>